<keyword evidence="3" id="KW-1185">Reference proteome</keyword>
<feature type="compositionally biased region" description="Basic and acidic residues" evidence="1">
    <location>
        <begin position="39"/>
        <end position="48"/>
    </location>
</feature>
<evidence type="ECO:0000256" key="1">
    <source>
        <dbReference type="SAM" id="MobiDB-lite"/>
    </source>
</evidence>
<evidence type="ECO:0000256" key="2">
    <source>
        <dbReference type="SAM" id="SignalP"/>
    </source>
</evidence>
<dbReference type="AlphaFoldDB" id="A0A1L8F2Z0"/>
<evidence type="ECO:0000313" key="4">
    <source>
        <dbReference type="RefSeq" id="XP_018088528.1"/>
    </source>
</evidence>
<dbReference type="PANTHER" id="PTHR22775">
    <property type="entry name" value="SORTING NEXIN"/>
    <property type="match status" value="1"/>
</dbReference>
<feature type="region of interest" description="Disordered" evidence="1">
    <location>
        <begin position="451"/>
        <end position="478"/>
    </location>
</feature>
<sequence length="700" mass="80805">MSVRVFSSFLWNIWTKIVQMCSALVAAFGDWAWEDEGKGQPVEEEKKQVTRQQTAQKHEDTVDVGIGDNFRKALETVSETIYSLYISPWYNAPEEMKDQLLYKELSNAIQNTYVKAQKKTHHIEGYEIIITIANILTDHLKSFRKLRRNCREMMRKEELDIIRHHTNALLCCLLPDSLTESKHVMVFLNEILAVNVLEPTINTMADPNFINQQIITSLESAENGTDGHCDETPEHLKRASATSNTLECQQLQYSQQNGIKKTKLNKVKGAFKRLFKKSPRSFGNDTCSMYKSWNTEQQDPRTSVECFDTIDGPLCIEESDNLFSKWKKEDWIARISLVRDGIYHICVLQRDYMQTEAWNVKRSTEDFIQVHSILSQRHPREVPASSISEESWKSNKQFVADFVDKLVKLTKENNDSKAAFFLSPFKYTEEDENLFHAIFIDKVATEEELQDSSLSHSSIESLDDDSSETDGSSFKMLTLRKRNKDKKSSVMNNEEKNEGSECSSEVMLTYIKEASKSTGPVKWKSYSSSRPGQQDEQVRAGNLAAERKKSLRKELFTCLCRLADEMLAGGHHLFTCLNSCGTLKTYEETACQLVTWLFEEEQMVGYLNKLSDMMKNSEDMPQQQIQLADIIQKQALEQIKEKLMSFTYDSRIYRFFVQHSDKYIQMPLDALQDPIANKYALFRLLKELTEYITEEPKDPA</sequence>
<dbReference type="Proteomes" id="UP000186698">
    <property type="component" value="Chromosome 8S"/>
</dbReference>
<dbReference type="KEGG" id="xla:108700137"/>
<dbReference type="SMART" id="SM00313">
    <property type="entry name" value="PXA"/>
    <property type="match status" value="1"/>
</dbReference>
<feature type="signal peptide" evidence="2">
    <location>
        <begin position="1"/>
        <end position="23"/>
    </location>
</feature>
<evidence type="ECO:0000313" key="3">
    <source>
        <dbReference type="Proteomes" id="UP000186698"/>
    </source>
</evidence>
<reference evidence="4" key="1">
    <citation type="submission" date="2025-08" db="UniProtKB">
        <authorList>
            <consortium name="RefSeq"/>
        </authorList>
    </citation>
    <scope>IDENTIFICATION</scope>
    <source>
        <strain evidence="4">J_2021</strain>
        <tissue evidence="4">Erythrocytes</tissue>
    </source>
</reference>
<accession>A0A1L8F2Z0</accession>
<proteinExistence type="predicted"/>
<dbReference type="Bgee" id="108700137">
    <property type="expression patterns" value="Expressed in muscle tissue and 13 other cell types or tissues"/>
</dbReference>
<keyword evidence="2" id="KW-0732">Signal</keyword>
<dbReference type="PANTHER" id="PTHR22775:SF49">
    <property type="match status" value="1"/>
</dbReference>
<dbReference type="Pfam" id="PF02194">
    <property type="entry name" value="PXA"/>
    <property type="match status" value="1"/>
</dbReference>
<dbReference type="GO" id="GO:0035091">
    <property type="term" value="F:phosphatidylinositol binding"/>
    <property type="evidence" value="ECO:0000318"/>
    <property type="project" value="GO_Central"/>
</dbReference>
<protein>
    <submittedName>
        <fullName evidence="4">Uncharacterized protein LOC108700137</fullName>
    </submittedName>
</protein>
<organism evidence="3 4">
    <name type="scientific">Xenopus laevis</name>
    <name type="common">African clawed frog</name>
    <dbReference type="NCBI Taxonomy" id="8355"/>
    <lineage>
        <taxon>Eukaryota</taxon>
        <taxon>Metazoa</taxon>
        <taxon>Chordata</taxon>
        <taxon>Craniata</taxon>
        <taxon>Vertebrata</taxon>
        <taxon>Euteleostomi</taxon>
        <taxon>Amphibia</taxon>
        <taxon>Batrachia</taxon>
        <taxon>Anura</taxon>
        <taxon>Pipoidea</taxon>
        <taxon>Pipidae</taxon>
        <taxon>Xenopodinae</taxon>
        <taxon>Xenopus</taxon>
        <taxon>Xenopus</taxon>
    </lineage>
</organism>
<dbReference type="RefSeq" id="XP_018088528.1">
    <property type="nucleotide sequence ID" value="XM_018233039.2"/>
</dbReference>
<dbReference type="GeneID" id="108700137"/>
<name>A0A1L8F2Z0_XENLA</name>
<gene>
    <name evidence="4" type="primary">LOC108700137</name>
</gene>
<dbReference type="InterPro" id="IPR003114">
    <property type="entry name" value="Phox_assoc"/>
</dbReference>
<dbReference type="OrthoDB" id="120967at2759"/>
<dbReference type="GO" id="GO:0005768">
    <property type="term" value="C:endosome"/>
    <property type="evidence" value="ECO:0000318"/>
    <property type="project" value="GO_Central"/>
</dbReference>
<feature type="chain" id="PRO_5043836958" evidence="2">
    <location>
        <begin position="24"/>
        <end position="700"/>
    </location>
</feature>
<dbReference type="PaxDb" id="8355-A0A1L8F2Z0"/>
<dbReference type="PROSITE" id="PS51207">
    <property type="entry name" value="PXA"/>
    <property type="match status" value="1"/>
</dbReference>
<feature type="compositionally biased region" description="Low complexity" evidence="1">
    <location>
        <begin position="451"/>
        <end position="460"/>
    </location>
</feature>
<feature type="region of interest" description="Disordered" evidence="1">
    <location>
        <begin position="39"/>
        <end position="58"/>
    </location>
</feature>
<dbReference type="OMA" id="PIANKYA"/>